<feature type="transmembrane region" description="Helical" evidence="1">
    <location>
        <begin position="42"/>
        <end position="62"/>
    </location>
</feature>
<feature type="transmembrane region" description="Helical" evidence="1">
    <location>
        <begin position="82"/>
        <end position="102"/>
    </location>
</feature>
<sequence>MNPIDDDDIEALLRQSFDGPAPDAGFSDRVMRQLPPRRRRSAWPLVAGVVAGAVLCALSLFASPLWSAAWQAWLAGEWSTSTLVTLGAMGAMSLLALGWSLAEADDH</sequence>
<proteinExistence type="predicted"/>
<keyword evidence="1" id="KW-0472">Membrane</keyword>
<keyword evidence="3" id="KW-1185">Reference proteome</keyword>
<reference evidence="2" key="1">
    <citation type="submission" date="2023-02" db="EMBL/GenBank/DDBJ databases">
        <title>Tahibacter soli sp. nov. isolated from soil.</title>
        <authorList>
            <person name="Baek J.H."/>
            <person name="Lee J.K."/>
            <person name="Choi D.G."/>
            <person name="Jeon C.O."/>
        </authorList>
    </citation>
    <scope>NUCLEOTIDE SEQUENCE</scope>
    <source>
        <strain evidence="2">BL</strain>
    </source>
</reference>
<gene>
    <name evidence="2" type="ORF">OD750_023650</name>
</gene>
<comment type="caution">
    <text evidence="2">The sequence shown here is derived from an EMBL/GenBank/DDBJ whole genome shotgun (WGS) entry which is preliminary data.</text>
</comment>
<dbReference type="AlphaFoldDB" id="A0A9X3YNF9"/>
<dbReference type="Proteomes" id="UP001139971">
    <property type="component" value="Unassembled WGS sequence"/>
</dbReference>
<evidence type="ECO:0000256" key="1">
    <source>
        <dbReference type="SAM" id="Phobius"/>
    </source>
</evidence>
<evidence type="ECO:0000313" key="2">
    <source>
        <dbReference type="EMBL" id="MDC8015532.1"/>
    </source>
</evidence>
<keyword evidence="1" id="KW-0812">Transmembrane</keyword>
<dbReference type="RefSeq" id="WP_263540722.1">
    <property type="nucleotide sequence ID" value="NZ_JAOVZO020000020.1"/>
</dbReference>
<organism evidence="2 3">
    <name type="scientific">Tahibacter soli</name>
    <dbReference type="NCBI Taxonomy" id="2983605"/>
    <lineage>
        <taxon>Bacteria</taxon>
        <taxon>Pseudomonadati</taxon>
        <taxon>Pseudomonadota</taxon>
        <taxon>Gammaproteobacteria</taxon>
        <taxon>Lysobacterales</taxon>
        <taxon>Rhodanobacteraceae</taxon>
        <taxon>Tahibacter</taxon>
    </lineage>
</organism>
<dbReference type="EMBL" id="JAOVZO020000020">
    <property type="protein sequence ID" value="MDC8015532.1"/>
    <property type="molecule type" value="Genomic_DNA"/>
</dbReference>
<protein>
    <submittedName>
        <fullName evidence="2">DUF5056 domain-containing protein</fullName>
    </submittedName>
</protein>
<keyword evidence="1" id="KW-1133">Transmembrane helix</keyword>
<accession>A0A9X3YNF9</accession>
<evidence type="ECO:0000313" key="3">
    <source>
        <dbReference type="Proteomes" id="UP001139971"/>
    </source>
</evidence>
<name>A0A9X3YNF9_9GAMM</name>